<comment type="subunit">
    <text evidence="2 11">Homodimer.</text>
</comment>
<keyword evidence="10 11" id="KW-0511">Multifunctional enzyme</keyword>
<comment type="similarity">
    <text evidence="11">Belongs to the tetrahydrofolate dehydrogenase/cyclohydrolase family.</text>
</comment>
<evidence type="ECO:0000256" key="7">
    <source>
        <dbReference type="ARBA" id="ARBA00023002"/>
    </source>
</evidence>
<dbReference type="GO" id="GO:0035999">
    <property type="term" value="P:tetrahydrofolate interconversion"/>
    <property type="evidence" value="ECO:0007669"/>
    <property type="project" value="UniProtKB-UniRule"/>
</dbReference>
<evidence type="ECO:0000256" key="3">
    <source>
        <dbReference type="ARBA" id="ARBA00022563"/>
    </source>
</evidence>
<dbReference type="SUPFAM" id="SSF51735">
    <property type="entry name" value="NAD(P)-binding Rossmann-fold domains"/>
    <property type="match status" value="1"/>
</dbReference>
<comment type="catalytic activity">
    <reaction evidence="11">
        <text>(6R)-5,10-methylene-5,6,7,8-tetrahydrofolate + NADP(+) = (6R)-5,10-methenyltetrahydrofolate + NADPH</text>
        <dbReference type="Rhea" id="RHEA:22812"/>
        <dbReference type="ChEBI" id="CHEBI:15636"/>
        <dbReference type="ChEBI" id="CHEBI:57455"/>
        <dbReference type="ChEBI" id="CHEBI:57783"/>
        <dbReference type="ChEBI" id="CHEBI:58349"/>
        <dbReference type="EC" id="1.5.1.5"/>
    </reaction>
</comment>
<comment type="caution">
    <text evidence="11">Lacks conserved residue(s) required for the propagation of feature annotation.</text>
</comment>
<evidence type="ECO:0000313" key="14">
    <source>
        <dbReference type="EMBL" id="OGZ39432.1"/>
    </source>
</evidence>
<keyword evidence="4 11" id="KW-0658">Purine biosynthesis</keyword>
<evidence type="ECO:0000256" key="8">
    <source>
        <dbReference type="ARBA" id="ARBA00023102"/>
    </source>
</evidence>
<dbReference type="EMBL" id="MHNF01000059">
    <property type="protein sequence ID" value="OGZ39432.1"/>
    <property type="molecule type" value="Genomic_DNA"/>
</dbReference>
<gene>
    <name evidence="11" type="primary">folD</name>
    <name evidence="14" type="ORF">A3B04_02250</name>
</gene>
<keyword evidence="11" id="KW-0028">Amino-acid biosynthesis</keyword>
<dbReference type="GO" id="GO:0004477">
    <property type="term" value="F:methenyltetrahydrofolate cyclohydrolase activity"/>
    <property type="evidence" value="ECO:0007669"/>
    <property type="project" value="UniProtKB-UniRule"/>
</dbReference>
<reference evidence="14 15" key="1">
    <citation type="journal article" date="2016" name="Nat. Commun.">
        <title>Thousands of microbial genomes shed light on interconnected biogeochemical processes in an aquifer system.</title>
        <authorList>
            <person name="Anantharaman K."/>
            <person name="Brown C.T."/>
            <person name="Hug L.A."/>
            <person name="Sharon I."/>
            <person name="Castelle C.J."/>
            <person name="Probst A.J."/>
            <person name="Thomas B.C."/>
            <person name="Singh A."/>
            <person name="Wilkins M.J."/>
            <person name="Karaoz U."/>
            <person name="Brodie E.L."/>
            <person name="Williams K.H."/>
            <person name="Hubbard S.S."/>
            <person name="Banfield J.F."/>
        </authorList>
    </citation>
    <scope>NUCLEOTIDE SEQUENCE [LARGE SCALE GENOMIC DNA]</scope>
</reference>
<evidence type="ECO:0000256" key="4">
    <source>
        <dbReference type="ARBA" id="ARBA00022755"/>
    </source>
</evidence>
<dbReference type="GO" id="GO:0000105">
    <property type="term" value="P:L-histidine biosynthetic process"/>
    <property type="evidence" value="ECO:0007669"/>
    <property type="project" value="UniProtKB-KW"/>
</dbReference>
<evidence type="ECO:0000256" key="10">
    <source>
        <dbReference type="ARBA" id="ARBA00023268"/>
    </source>
</evidence>
<keyword evidence="5 11" id="KW-0378">Hydrolase</keyword>
<keyword evidence="6 11" id="KW-0521">NADP</keyword>
<dbReference type="PRINTS" id="PR00085">
    <property type="entry name" value="THFDHDRGNASE"/>
</dbReference>
<feature type="binding site" evidence="11">
    <location>
        <position position="230"/>
    </location>
    <ligand>
        <name>NADP(+)</name>
        <dbReference type="ChEBI" id="CHEBI:58349"/>
    </ligand>
</feature>
<dbReference type="InterPro" id="IPR020630">
    <property type="entry name" value="THF_DH/CycHdrlase_cat_dom"/>
</dbReference>
<keyword evidence="3 11" id="KW-0554">One-carbon metabolism</keyword>
<dbReference type="InterPro" id="IPR020631">
    <property type="entry name" value="THF_DH/CycHdrlase_NAD-bd_dom"/>
</dbReference>
<accession>A0A1G2FNQ6</accession>
<evidence type="ECO:0000256" key="1">
    <source>
        <dbReference type="ARBA" id="ARBA00004777"/>
    </source>
</evidence>
<dbReference type="InterPro" id="IPR046346">
    <property type="entry name" value="Aminoacid_DH-like_N_sf"/>
</dbReference>
<dbReference type="Gene3D" id="3.40.50.720">
    <property type="entry name" value="NAD(P)-binding Rossmann-like Domain"/>
    <property type="match status" value="1"/>
</dbReference>
<comment type="caution">
    <text evidence="14">The sequence shown here is derived from an EMBL/GenBank/DDBJ whole genome shotgun (WGS) entry which is preliminary data.</text>
</comment>
<proteinExistence type="inferred from homology"/>
<dbReference type="Proteomes" id="UP000177126">
    <property type="component" value="Unassembled WGS sequence"/>
</dbReference>
<dbReference type="PANTHER" id="PTHR48099">
    <property type="entry name" value="C-1-TETRAHYDROFOLATE SYNTHASE, CYTOPLASMIC-RELATED"/>
    <property type="match status" value="1"/>
</dbReference>
<evidence type="ECO:0000256" key="11">
    <source>
        <dbReference type="HAMAP-Rule" id="MF_01576"/>
    </source>
</evidence>
<dbReference type="Pfam" id="PF00763">
    <property type="entry name" value="THF_DHG_CYH"/>
    <property type="match status" value="1"/>
</dbReference>
<evidence type="ECO:0000256" key="2">
    <source>
        <dbReference type="ARBA" id="ARBA00011738"/>
    </source>
</evidence>
<sequence>MKLFNGKAVANKILKELKEAIIKEKKSPKLAIILVGDDEASKLYVKLKKSIGKKIGIDVDEHRFSAQAKEDGITAYIKRLNEDTDVSGIIVQMPLPAIFNTDKIIEAISPAKDVDGFHKENRKLLEKGTQGIVPVLPATVLSALEVALKSSQENKKILALVNSETFGQTLKLVLAKEGFNIDYLVRNTCVVFGAEKEIKEADVLISVCGCSKMIKGEMIKDGAILIDAGVTRYHDGKIMGDVDEVSVAGKASFLTPVPGGLGPLTVALLLRNVYLAFKKR</sequence>
<dbReference type="InterPro" id="IPR036291">
    <property type="entry name" value="NAD(P)-bd_dom_sf"/>
</dbReference>
<keyword evidence="7 11" id="KW-0560">Oxidoreductase</keyword>
<dbReference type="Gene3D" id="3.40.50.10860">
    <property type="entry name" value="Leucine Dehydrogenase, chain A, domain 1"/>
    <property type="match status" value="1"/>
</dbReference>
<organism evidence="14 15">
    <name type="scientific">Candidatus Portnoybacteria bacterium RIFCSPLOWO2_02_FULL_39_11</name>
    <dbReference type="NCBI Taxonomy" id="1802001"/>
    <lineage>
        <taxon>Bacteria</taxon>
        <taxon>Candidatus Portnoyibacteriota</taxon>
    </lineage>
</organism>
<dbReference type="FunFam" id="3.40.50.10860:FF:000005">
    <property type="entry name" value="C-1-tetrahydrofolate synthase, cytoplasmic, putative"/>
    <property type="match status" value="1"/>
</dbReference>
<evidence type="ECO:0000256" key="5">
    <source>
        <dbReference type="ARBA" id="ARBA00022801"/>
    </source>
</evidence>
<evidence type="ECO:0000313" key="15">
    <source>
        <dbReference type="Proteomes" id="UP000177126"/>
    </source>
</evidence>
<evidence type="ECO:0000256" key="6">
    <source>
        <dbReference type="ARBA" id="ARBA00022857"/>
    </source>
</evidence>
<dbReference type="PANTHER" id="PTHR48099:SF5">
    <property type="entry name" value="C-1-TETRAHYDROFOLATE SYNTHASE, CYTOPLASMIC"/>
    <property type="match status" value="1"/>
</dbReference>
<dbReference type="HAMAP" id="MF_01576">
    <property type="entry name" value="THF_DHG_CYH"/>
    <property type="match status" value="1"/>
</dbReference>
<comment type="catalytic activity">
    <reaction evidence="11">
        <text>(6R)-5,10-methenyltetrahydrofolate + H2O = (6R)-10-formyltetrahydrofolate + H(+)</text>
        <dbReference type="Rhea" id="RHEA:23700"/>
        <dbReference type="ChEBI" id="CHEBI:15377"/>
        <dbReference type="ChEBI" id="CHEBI:15378"/>
        <dbReference type="ChEBI" id="CHEBI:57455"/>
        <dbReference type="ChEBI" id="CHEBI:195366"/>
        <dbReference type="EC" id="3.5.4.9"/>
    </reaction>
</comment>
<dbReference type="InterPro" id="IPR000672">
    <property type="entry name" value="THF_DH/CycHdrlase"/>
</dbReference>
<protein>
    <recommendedName>
        <fullName evidence="11">Bifunctional protein FolD</fullName>
    </recommendedName>
    <domain>
        <recommendedName>
            <fullName evidence="11">Methylenetetrahydrofolate dehydrogenase</fullName>
            <ecNumber evidence="11">1.5.1.5</ecNumber>
        </recommendedName>
    </domain>
    <domain>
        <recommendedName>
            <fullName evidence="11">Methenyltetrahydrofolate cyclohydrolase</fullName>
            <ecNumber evidence="11">3.5.4.9</ecNumber>
        </recommendedName>
    </domain>
</protein>
<dbReference type="GO" id="GO:0006164">
    <property type="term" value="P:purine nucleotide biosynthetic process"/>
    <property type="evidence" value="ECO:0007669"/>
    <property type="project" value="UniProtKB-KW"/>
</dbReference>
<name>A0A1G2FNQ6_9BACT</name>
<dbReference type="EC" id="1.5.1.5" evidence="11"/>
<dbReference type="EC" id="3.5.4.9" evidence="11"/>
<dbReference type="UniPathway" id="UPA00193"/>
<evidence type="ECO:0000259" key="13">
    <source>
        <dbReference type="Pfam" id="PF02882"/>
    </source>
</evidence>
<dbReference type="GO" id="GO:0005829">
    <property type="term" value="C:cytosol"/>
    <property type="evidence" value="ECO:0007669"/>
    <property type="project" value="TreeGrafter"/>
</dbReference>
<dbReference type="AlphaFoldDB" id="A0A1G2FNQ6"/>
<comment type="pathway">
    <text evidence="1 11">One-carbon metabolism; tetrahydrofolate interconversion.</text>
</comment>
<evidence type="ECO:0000259" key="12">
    <source>
        <dbReference type="Pfam" id="PF00763"/>
    </source>
</evidence>
<feature type="domain" description="Tetrahydrofolate dehydrogenase/cyclohydrolase catalytic" evidence="12">
    <location>
        <begin position="5"/>
        <end position="115"/>
    </location>
</feature>
<comment type="function">
    <text evidence="11">Catalyzes the oxidation of 5,10-methylenetetrahydrofolate to 5,10-methenyltetrahydrofolate and then the hydrolysis of 5,10-methenyltetrahydrofolate to 10-formyltetrahydrofolate.</text>
</comment>
<dbReference type="GO" id="GO:0004488">
    <property type="term" value="F:methylenetetrahydrofolate dehydrogenase (NADP+) activity"/>
    <property type="evidence" value="ECO:0007669"/>
    <property type="project" value="UniProtKB-UniRule"/>
</dbReference>
<keyword evidence="9 11" id="KW-0486">Methionine biosynthesis</keyword>
<dbReference type="Pfam" id="PF02882">
    <property type="entry name" value="THF_DHG_CYH_C"/>
    <property type="match status" value="1"/>
</dbReference>
<keyword evidence="8 11" id="KW-0368">Histidine biosynthesis</keyword>
<dbReference type="GO" id="GO:0009086">
    <property type="term" value="P:methionine biosynthetic process"/>
    <property type="evidence" value="ECO:0007669"/>
    <property type="project" value="UniProtKB-KW"/>
</dbReference>
<dbReference type="SUPFAM" id="SSF53223">
    <property type="entry name" value="Aminoacid dehydrogenase-like, N-terminal domain"/>
    <property type="match status" value="1"/>
</dbReference>
<evidence type="ECO:0000256" key="9">
    <source>
        <dbReference type="ARBA" id="ARBA00023167"/>
    </source>
</evidence>
<feature type="domain" description="Tetrahydrofolate dehydrogenase/cyclohydrolase NAD(P)-binding" evidence="13">
    <location>
        <begin position="137"/>
        <end position="279"/>
    </location>
</feature>